<evidence type="ECO:0000256" key="1">
    <source>
        <dbReference type="SAM" id="MobiDB-lite"/>
    </source>
</evidence>
<gene>
    <name evidence="3" type="ORF">C7435_3175</name>
</gene>
<dbReference type="Proteomes" id="UP000273675">
    <property type="component" value="Unassembled WGS sequence"/>
</dbReference>
<name>A0A495CY19_9PROT</name>
<organism evidence="3 4">
    <name type="scientific">Maricaulis maris</name>
    <dbReference type="NCBI Taxonomy" id="74318"/>
    <lineage>
        <taxon>Bacteria</taxon>
        <taxon>Pseudomonadati</taxon>
        <taxon>Pseudomonadota</taxon>
        <taxon>Alphaproteobacteria</taxon>
        <taxon>Maricaulales</taxon>
        <taxon>Maricaulaceae</taxon>
        <taxon>Maricaulis</taxon>
    </lineage>
</organism>
<feature type="domain" description="DUF4168" evidence="2">
    <location>
        <begin position="30"/>
        <end position="105"/>
    </location>
</feature>
<evidence type="ECO:0000313" key="3">
    <source>
        <dbReference type="EMBL" id="RKQ94202.1"/>
    </source>
</evidence>
<evidence type="ECO:0000259" key="2">
    <source>
        <dbReference type="Pfam" id="PF13767"/>
    </source>
</evidence>
<protein>
    <submittedName>
        <fullName evidence="3">Uncharacterized protein DUF4168</fullName>
    </submittedName>
</protein>
<evidence type="ECO:0000313" key="4">
    <source>
        <dbReference type="Proteomes" id="UP000273675"/>
    </source>
</evidence>
<proteinExistence type="predicted"/>
<sequence>MLAVAMASPSLSQEPDMTDAQAPEQFELTDQHVTAFIHAATGINAVVEDLGPQIEAAETEDTRQQLQTQAQAQMAEIVTDAGLTVVQYNSIANAAQSDEDIANRIRMTAEAMDTQQ</sequence>
<dbReference type="InterPro" id="IPR025433">
    <property type="entry name" value="DUF4168"/>
</dbReference>
<dbReference type="AlphaFoldDB" id="A0A495CY19"/>
<dbReference type="Pfam" id="PF13767">
    <property type="entry name" value="DUF4168"/>
    <property type="match status" value="1"/>
</dbReference>
<dbReference type="EMBL" id="RBIM01000008">
    <property type="protein sequence ID" value="RKQ94202.1"/>
    <property type="molecule type" value="Genomic_DNA"/>
</dbReference>
<feature type="region of interest" description="Disordered" evidence="1">
    <location>
        <begin position="1"/>
        <end position="20"/>
    </location>
</feature>
<accession>A0A495CY19</accession>
<comment type="caution">
    <text evidence="3">The sequence shown here is derived from an EMBL/GenBank/DDBJ whole genome shotgun (WGS) entry which is preliminary data.</text>
</comment>
<reference evidence="3 4" key="1">
    <citation type="submission" date="2018-10" db="EMBL/GenBank/DDBJ databases">
        <title>Genomic Encyclopedia of Type Strains, Phase IV (KMG-IV): sequencing the most valuable type-strain genomes for metagenomic binning, comparative biology and taxonomic classification.</title>
        <authorList>
            <person name="Goeker M."/>
        </authorList>
    </citation>
    <scope>NUCLEOTIDE SEQUENCE [LARGE SCALE GENOMIC DNA]</scope>
    <source>
        <strain evidence="3 4">DSM 4734</strain>
    </source>
</reference>